<dbReference type="InParanoid" id="F6YFI7"/>
<keyword evidence="6" id="KW-0862">Zinc</keyword>
<evidence type="ECO:0000256" key="9">
    <source>
        <dbReference type="ARBA" id="ARBA00030110"/>
    </source>
</evidence>
<dbReference type="GeneTree" id="ENSGT00390000017123"/>
<proteinExistence type="predicted"/>
<dbReference type="Proteomes" id="UP000008144">
    <property type="component" value="Chromosome 8"/>
</dbReference>
<dbReference type="InterPro" id="IPR013083">
    <property type="entry name" value="Znf_RING/FYVE/PHD"/>
</dbReference>
<feature type="compositionally biased region" description="Polar residues" evidence="12">
    <location>
        <begin position="65"/>
        <end position="82"/>
    </location>
</feature>
<dbReference type="PROSITE" id="PS50089">
    <property type="entry name" value="ZF_RING_2"/>
    <property type="match status" value="1"/>
</dbReference>
<feature type="transmembrane region" description="Helical" evidence="13">
    <location>
        <begin position="242"/>
        <end position="266"/>
    </location>
</feature>
<accession>F6YFI7</accession>
<evidence type="ECO:0000256" key="3">
    <source>
        <dbReference type="ARBA" id="ARBA00022692"/>
    </source>
</evidence>
<dbReference type="Ensembl" id="ENSCINT00000024508.2">
    <property type="protein sequence ID" value="ENSCINP00000024262.2"/>
    <property type="gene ID" value="ENSCING00000013156.2"/>
</dbReference>
<keyword evidence="16" id="KW-1185">Reference proteome</keyword>
<dbReference type="InterPro" id="IPR038896">
    <property type="entry name" value="RNF170"/>
</dbReference>
<dbReference type="STRING" id="7719.ENSCINP00000024262"/>
<keyword evidence="8 13" id="KW-0472">Membrane</keyword>
<evidence type="ECO:0000256" key="12">
    <source>
        <dbReference type="SAM" id="MobiDB-lite"/>
    </source>
</evidence>
<dbReference type="GO" id="GO:0061630">
    <property type="term" value="F:ubiquitin protein ligase activity"/>
    <property type="evidence" value="ECO:0007669"/>
    <property type="project" value="InterPro"/>
</dbReference>
<dbReference type="GO" id="GO:0012505">
    <property type="term" value="C:endomembrane system"/>
    <property type="evidence" value="ECO:0007669"/>
    <property type="project" value="UniProtKB-SubCell"/>
</dbReference>
<dbReference type="SMART" id="SM00184">
    <property type="entry name" value="RING"/>
    <property type="match status" value="1"/>
</dbReference>
<feature type="transmembrane region" description="Helical" evidence="13">
    <location>
        <begin position="206"/>
        <end position="230"/>
    </location>
</feature>
<dbReference type="AlphaFoldDB" id="F6YFI7"/>
<evidence type="ECO:0000256" key="7">
    <source>
        <dbReference type="ARBA" id="ARBA00022989"/>
    </source>
</evidence>
<dbReference type="CDD" id="cd16553">
    <property type="entry name" value="RING-HC_RNF170"/>
    <property type="match status" value="1"/>
</dbReference>
<protein>
    <recommendedName>
        <fullName evidence="2">E3 ubiquitin-protein ligase RNF170</fullName>
    </recommendedName>
    <alternativeName>
        <fullName evidence="10">RING finger protein 170</fullName>
    </alternativeName>
    <alternativeName>
        <fullName evidence="9">RING-type E3 ubiquitin transferase RNF170</fullName>
    </alternativeName>
</protein>
<dbReference type="Pfam" id="PF06803">
    <property type="entry name" value="DUF1232"/>
    <property type="match status" value="1"/>
</dbReference>
<dbReference type="KEGG" id="cin:100179858"/>
<evidence type="ECO:0000256" key="5">
    <source>
        <dbReference type="ARBA" id="ARBA00022771"/>
    </source>
</evidence>
<dbReference type="Pfam" id="PF00097">
    <property type="entry name" value="zf-C3HC4"/>
    <property type="match status" value="1"/>
</dbReference>
<reference evidence="16" key="1">
    <citation type="journal article" date="2002" name="Science">
        <title>The draft genome of Ciona intestinalis: insights into chordate and vertebrate origins.</title>
        <authorList>
            <person name="Dehal P."/>
            <person name="Satou Y."/>
            <person name="Campbell R.K."/>
            <person name="Chapman J."/>
            <person name="Degnan B."/>
            <person name="De Tomaso A."/>
            <person name="Davidson B."/>
            <person name="Di Gregorio A."/>
            <person name="Gelpke M."/>
            <person name="Goodstein D.M."/>
            <person name="Harafuji N."/>
            <person name="Hastings K.E."/>
            <person name="Ho I."/>
            <person name="Hotta K."/>
            <person name="Huang W."/>
            <person name="Kawashima T."/>
            <person name="Lemaire P."/>
            <person name="Martinez D."/>
            <person name="Meinertzhagen I.A."/>
            <person name="Necula S."/>
            <person name="Nonaka M."/>
            <person name="Putnam N."/>
            <person name="Rash S."/>
            <person name="Saiga H."/>
            <person name="Satake M."/>
            <person name="Terry A."/>
            <person name="Yamada L."/>
            <person name="Wang H.G."/>
            <person name="Awazu S."/>
            <person name="Azumi K."/>
            <person name="Boore J."/>
            <person name="Branno M."/>
            <person name="Chin-Bow S."/>
            <person name="DeSantis R."/>
            <person name="Doyle S."/>
            <person name="Francino P."/>
            <person name="Keys D.N."/>
            <person name="Haga S."/>
            <person name="Hayashi H."/>
            <person name="Hino K."/>
            <person name="Imai K.S."/>
            <person name="Inaba K."/>
            <person name="Kano S."/>
            <person name="Kobayashi K."/>
            <person name="Kobayashi M."/>
            <person name="Lee B.I."/>
            <person name="Makabe K.W."/>
            <person name="Manohar C."/>
            <person name="Matassi G."/>
            <person name="Medina M."/>
            <person name="Mochizuki Y."/>
            <person name="Mount S."/>
            <person name="Morishita T."/>
            <person name="Miura S."/>
            <person name="Nakayama A."/>
            <person name="Nishizaka S."/>
            <person name="Nomoto H."/>
            <person name="Ohta F."/>
            <person name="Oishi K."/>
            <person name="Rigoutsos I."/>
            <person name="Sano M."/>
            <person name="Sasaki A."/>
            <person name="Sasakura Y."/>
            <person name="Shoguchi E."/>
            <person name="Shin-i T."/>
            <person name="Spagnuolo A."/>
            <person name="Stainier D."/>
            <person name="Suzuki M.M."/>
            <person name="Tassy O."/>
            <person name="Takatori N."/>
            <person name="Tokuoka M."/>
            <person name="Yagi K."/>
            <person name="Yoshizaki F."/>
            <person name="Wada S."/>
            <person name="Zhang C."/>
            <person name="Hyatt P.D."/>
            <person name="Larimer F."/>
            <person name="Detter C."/>
            <person name="Doggett N."/>
            <person name="Glavina T."/>
            <person name="Hawkins T."/>
            <person name="Richardson P."/>
            <person name="Lucas S."/>
            <person name="Kohara Y."/>
            <person name="Levine M."/>
            <person name="Satoh N."/>
            <person name="Rokhsar D.S."/>
        </authorList>
    </citation>
    <scope>NUCLEOTIDE SEQUENCE [LARGE SCALE GENOMIC DNA]</scope>
</reference>
<dbReference type="InterPro" id="IPR018957">
    <property type="entry name" value="Znf_C3HC4_RING-type"/>
</dbReference>
<feature type="transmembrane region" description="Helical" evidence="13">
    <location>
        <begin position="23"/>
        <end position="45"/>
    </location>
</feature>
<evidence type="ECO:0000256" key="2">
    <source>
        <dbReference type="ARBA" id="ARBA00014068"/>
    </source>
</evidence>
<evidence type="ECO:0000256" key="13">
    <source>
        <dbReference type="SAM" id="Phobius"/>
    </source>
</evidence>
<dbReference type="RefSeq" id="XP_002130685.1">
    <property type="nucleotide sequence ID" value="XM_002130649.4"/>
</dbReference>
<evidence type="ECO:0000313" key="16">
    <source>
        <dbReference type="Proteomes" id="UP000008144"/>
    </source>
</evidence>
<dbReference type="PANTHER" id="PTHR22894">
    <property type="entry name" value="RING-TYPE DOMAIN-CONTAINING PROTEIN"/>
    <property type="match status" value="1"/>
</dbReference>
<evidence type="ECO:0000256" key="1">
    <source>
        <dbReference type="ARBA" id="ARBA00004127"/>
    </source>
</evidence>
<dbReference type="UniPathway" id="UPA00143"/>
<feature type="region of interest" description="Disordered" evidence="12">
    <location>
        <begin position="65"/>
        <end position="87"/>
    </location>
</feature>
<dbReference type="Gene3D" id="3.30.40.10">
    <property type="entry name" value="Zinc/RING finger domain, C3HC4 (zinc finger)"/>
    <property type="match status" value="1"/>
</dbReference>
<feature type="domain" description="RING-type" evidence="14">
    <location>
        <begin position="105"/>
        <end position="148"/>
    </location>
</feature>
<keyword evidence="3 13" id="KW-0812">Transmembrane</keyword>
<dbReference type="GO" id="GO:0016567">
    <property type="term" value="P:protein ubiquitination"/>
    <property type="evidence" value="ECO:0007669"/>
    <property type="project" value="UniProtKB-UniPathway"/>
</dbReference>
<reference evidence="15" key="2">
    <citation type="journal article" date="2008" name="Genome Biol.">
        <title>Improved genome assembly and evidence-based global gene model set for the chordate Ciona intestinalis: new insight into intron and operon populations.</title>
        <authorList>
            <person name="Satou Y."/>
            <person name="Mineta K."/>
            <person name="Ogasawara M."/>
            <person name="Sasakura Y."/>
            <person name="Shoguchi E."/>
            <person name="Ueno K."/>
            <person name="Yamada L."/>
            <person name="Matsumoto J."/>
            <person name="Wasserscheid J."/>
            <person name="Dewar K."/>
            <person name="Wiley G.B."/>
            <person name="Macmil S.L."/>
            <person name="Roe B.A."/>
            <person name="Zeller R.W."/>
            <person name="Hastings K.E."/>
            <person name="Lemaire P."/>
            <person name="Lindquist E."/>
            <person name="Endo T."/>
            <person name="Hotta K."/>
            <person name="Inaba K."/>
        </authorList>
    </citation>
    <scope>NUCLEOTIDE SEQUENCE [LARGE SCALE GENOMIC DNA]</scope>
    <source>
        <strain evidence="15">wild type</strain>
    </source>
</reference>
<name>F6YFI7_CIOIN</name>
<evidence type="ECO:0000256" key="4">
    <source>
        <dbReference type="ARBA" id="ARBA00022723"/>
    </source>
</evidence>
<sequence length="275" mass="31139">MENPESAEISVTGTYVEGVGDEVVVAFFTFLTIFCGIGSLVYKWLKLSNLTAIHPDSQENVNATRSQLGINSDGSTATSDISDGNERDDLLAGEGHRSFYSDQRCPICLQDARCSVETNCGHLFCGQCIITYWRYGNWLGAVQCPVCRQMVSLLMRNFQRNSDNEETREVESNINEYNRRFSGQPRPLLDYLWDLPALLRHLWREFFSVGGLVMMFRARIFLCFVAVLLYVLSPLDILPEAVLGVIGFIDDIFIFLLVLVYVTIIYRQIVAERVG</sequence>
<dbReference type="GeneID" id="100179858"/>
<dbReference type="SUPFAM" id="SSF57850">
    <property type="entry name" value="RING/U-box"/>
    <property type="match status" value="1"/>
</dbReference>
<evidence type="ECO:0000256" key="11">
    <source>
        <dbReference type="PROSITE-ProRule" id="PRU00175"/>
    </source>
</evidence>
<gene>
    <name evidence="15" type="primary">LOC100179858</name>
</gene>
<dbReference type="GO" id="GO:0008270">
    <property type="term" value="F:zinc ion binding"/>
    <property type="evidence" value="ECO:0007669"/>
    <property type="project" value="UniProtKB-KW"/>
</dbReference>
<dbReference type="OMA" id="CRQEEQN"/>
<comment type="subcellular location">
    <subcellularLocation>
        <location evidence="1">Endomembrane system</location>
        <topology evidence="1">Multi-pass membrane protein</topology>
    </subcellularLocation>
</comment>
<keyword evidence="7 13" id="KW-1133">Transmembrane helix</keyword>
<evidence type="ECO:0000256" key="10">
    <source>
        <dbReference type="ARBA" id="ARBA00031107"/>
    </source>
</evidence>
<dbReference type="PANTHER" id="PTHR22894:SF5">
    <property type="entry name" value="RING-TYPE DOMAIN-CONTAINING PROTEIN"/>
    <property type="match status" value="1"/>
</dbReference>
<evidence type="ECO:0000259" key="14">
    <source>
        <dbReference type="PROSITE" id="PS50089"/>
    </source>
</evidence>
<dbReference type="InterPro" id="IPR017907">
    <property type="entry name" value="Znf_RING_CS"/>
</dbReference>
<dbReference type="InterPro" id="IPR010652">
    <property type="entry name" value="DUF1232"/>
</dbReference>
<evidence type="ECO:0000313" key="15">
    <source>
        <dbReference type="Ensembl" id="ENSCINP00000024262.2"/>
    </source>
</evidence>
<evidence type="ECO:0000256" key="6">
    <source>
        <dbReference type="ARBA" id="ARBA00022833"/>
    </source>
</evidence>
<reference evidence="15" key="4">
    <citation type="submission" date="2025-09" db="UniProtKB">
        <authorList>
            <consortium name="Ensembl"/>
        </authorList>
    </citation>
    <scope>IDENTIFICATION</scope>
</reference>
<keyword evidence="5 11" id="KW-0863">Zinc-finger</keyword>
<organism evidence="15 16">
    <name type="scientific">Ciona intestinalis</name>
    <name type="common">Transparent sea squirt</name>
    <name type="synonym">Ascidia intestinalis</name>
    <dbReference type="NCBI Taxonomy" id="7719"/>
    <lineage>
        <taxon>Eukaryota</taxon>
        <taxon>Metazoa</taxon>
        <taxon>Chordata</taxon>
        <taxon>Tunicata</taxon>
        <taxon>Ascidiacea</taxon>
        <taxon>Phlebobranchia</taxon>
        <taxon>Cionidae</taxon>
        <taxon>Ciona</taxon>
    </lineage>
</organism>
<dbReference type="PROSITE" id="PS00518">
    <property type="entry name" value="ZF_RING_1"/>
    <property type="match status" value="1"/>
</dbReference>
<keyword evidence="4" id="KW-0479">Metal-binding</keyword>
<accession>A0A1W2WKK7</accession>
<dbReference type="FunCoup" id="F6YFI7">
    <property type="interactions" value="47"/>
</dbReference>
<dbReference type="InterPro" id="IPR001841">
    <property type="entry name" value="Znf_RING"/>
</dbReference>
<reference evidence="15" key="3">
    <citation type="submission" date="2025-08" db="UniProtKB">
        <authorList>
            <consortium name="Ensembl"/>
        </authorList>
    </citation>
    <scope>IDENTIFICATION</scope>
</reference>
<dbReference type="EMBL" id="EAAA01002729">
    <property type="status" value="NOT_ANNOTATED_CDS"/>
    <property type="molecule type" value="Genomic_DNA"/>
</dbReference>
<evidence type="ECO:0000256" key="8">
    <source>
        <dbReference type="ARBA" id="ARBA00023136"/>
    </source>
</evidence>
<dbReference type="HOGENOM" id="CLU_072335_0_0_1"/>